<evidence type="ECO:0000313" key="4">
    <source>
        <dbReference type="EMBL" id="EAW31171.1"/>
    </source>
</evidence>
<evidence type="ECO:0000313" key="5">
    <source>
        <dbReference type="Proteomes" id="UP000004931"/>
    </source>
</evidence>
<dbReference type="Proteomes" id="UP000004931">
    <property type="component" value="Unassembled WGS sequence"/>
</dbReference>
<organism evidence="4 5">
    <name type="scientific">marine gamma proteobacterium HTCC2143</name>
    <dbReference type="NCBI Taxonomy" id="247633"/>
    <lineage>
        <taxon>Bacteria</taxon>
        <taxon>Pseudomonadati</taxon>
        <taxon>Pseudomonadota</taxon>
        <taxon>Gammaproteobacteria</taxon>
        <taxon>Cellvibrionales</taxon>
        <taxon>Spongiibacteraceae</taxon>
        <taxon>BD1-7 clade</taxon>
    </lineage>
</organism>
<dbReference type="Gene3D" id="1.10.357.10">
    <property type="entry name" value="Tetracycline Repressor, domain 2"/>
    <property type="match status" value="1"/>
</dbReference>
<dbReference type="AlphaFoldDB" id="A0YD68"/>
<dbReference type="STRING" id="247633.GP2143_03583"/>
<dbReference type="eggNOG" id="COG1309">
    <property type="taxonomic scope" value="Bacteria"/>
</dbReference>
<feature type="DNA-binding region" description="H-T-H motif" evidence="2">
    <location>
        <begin position="40"/>
        <end position="59"/>
    </location>
</feature>
<dbReference type="GO" id="GO:0003677">
    <property type="term" value="F:DNA binding"/>
    <property type="evidence" value="ECO:0007669"/>
    <property type="project" value="UniProtKB-UniRule"/>
</dbReference>
<evidence type="ECO:0000256" key="1">
    <source>
        <dbReference type="ARBA" id="ARBA00023125"/>
    </source>
</evidence>
<proteinExistence type="predicted"/>
<dbReference type="Pfam" id="PF00440">
    <property type="entry name" value="TetR_N"/>
    <property type="match status" value="1"/>
</dbReference>
<feature type="domain" description="HTH tetR-type" evidence="3">
    <location>
        <begin position="18"/>
        <end position="77"/>
    </location>
</feature>
<evidence type="ECO:0000256" key="2">
    <source>
        <dbReference type="PROSITE-ProRule" id="PRU00335"/>
    </source>
</evidence>
<accession>A0YD68</accession>
<gene>
    <name evidence="4" type="ORF">GP2143_03583</name>
</gene>
<reference evidence="4 5" key="1">
    <citation type="journal article" date="2010" name="J. Bacteriol.">
        <title>Genome sequence of the oligotrophic marine Gammaproteobacterium HTCC2143, isolated from the Oregon Coast.</title>
        <authorList>
            <person name="Oh H.M."/>
            <person name="Kang I."/>
            <person name="Ferriera S."/>
            <person name="Giovannoni S.J."/>
            <person name="Cho J.C."/>
        </authorList>
    </citation>
    <scope>NUCLEOTIDE SEQUENCE [LARGE SCALE GENOMIC DNA]</scope>
    <source>
        <strain evidence="4 5">HTCC2143</strain>
    </source>
</reference>
<sequence>MSKPQLIENTDGRRMRTERSRQAIIEATLALTKEGNLIPTAQAIAERAGVGIRSFFRHFADMDTLFSAADEQSREQYESLFRGGERSGALQERILHAVQRRAAGYEAEANAILSTAAQLWRSKVLRKNYAHYQKALLKDLDNWLPELKNISRSKREAVDAVASFEMWHRLRYHQGMSKTASIELIIELIGQLIKD</sequence>
<dbReference type="InterPro" id="IPR009057">
    <property type="entry name" value="Homeodomain-like_sf"/>
</dbReference>
<dbReference type="OrthoDB" id="8911656at2"/>
<comment type="caution">
    <text evidence="4">The sequence shown here is derived from an EMBL/GenBank/DDBJ whole genome shotgun (WGS) entry which is preliminary data.</text>
</comment>
<dbReference type="InterPro" id="IPR001647">
    <property type="entry name" value="HTH_TetR"/>
</dbReference>
<dbReference type="PROSITE" id="PS50977">
    <property type="entry name" value="HTH_TETR_2"/>
    <property type="match status" value="1"/>
</dbReference>
<name>A0YD68_9GAMM</name>
<dbReference type="EMBL" id="AAVT01000004">
    <property type="protein sequence ID" value="EAW31171.1"/>
    <property type="molecule type" value="Genomic_DNA"/>
</dbReference>
<keyword evidence="5" id="KW-1185">Reference proteome</keyword>
<evidence type="ECO:0000259" key="3">
    <source>
        <dbReference type="PROSITE" id="PS50977"/>
    </source>
</evidence>
<keyword evidence="1 2" id="KW-0238">DNA-binding</keyword>
<protein>
    <recommendedName>
        <fullName evidence="3">HTH tetR-type domain-containing protein</fullName>
    </recommendedName>
</protein>
<dbReference type="SUPFAM" id="SSF46689">
    <property type="entry name" value="Homeodomain-like"/>
    <property type="match status" value="1"/>
</dbReference>